<feature type="active site" description="4-aspartylphosphate intermediate" evidence="19">
    <location>
        <position position="206"/>
    </location>
</feature>
<feature type="region of interest" description="Disordered" evidence="22">
    <location>
        <begin position="398"/>
        <end position="478"/>
    </location>
</feature>
<feature type="compositionally biased region" description="Acidic residues" evidence="22">
    <location>
        <begin position="403"/>
        <end position="416"/>
    </location>
</feature>
<proteinExistence type="inferred from homology"/>
<dbReference type="PANTHER" id="PTHR45723">
    <property type="entry name" value="SERINE/THREONINE-PROTEIN KINASE RIO1"/>
    <property type="match status" value="1"/>
</dbReference>
<evidence type="ECO:0000256" key="12">
    <source>
        <dbReference type="ARBA" id="ARBA00022777"/>
    </source>
</evidence>
<feature type="binding site" evidence="21">
    <location>
        <position position="194"/>
    </location>
    <ligand>
        <name>Mg(2+)</name>
        <dbReference type="ChEBI" id="CHEBI:18420"/>
    </ligand>
</feature>
<dbReference type="RefSeq" id="XP_001733945.1">
    <property type="nucleotide sequence ID" value="XM_001733893.1"/>
</dbReference>
<dbReference type="FunFam" id="3.30.200.20:FF:000148">
    <property type="entry name" value="Serine/threonine-protein kinase RIO1"/>
    <property type="match status" value="1"/>
</dbReference>
<evidence type="ECO:0000256" key="5">
    <source>
        <dbReference type="ARBA" id="ARBA00016038"/>
    </source>
</evidence>
<dbReference type="OMA" id="DKDGWAS"/>
<dbReference type="PROSITE" id="PS01245">
    <property type="entry name" value="RIO1"/>
    <property type="match status" value="1"/>
</dbReference>
<keyword evidence="10" id="KW-0479">Metal-binding</keyword>
<dbReference type="eggNOG" id="KOG2270">
    <property type="taxonomic scope" value="Eukaryota"/>
</dbReference>
<dbReference type="GO" id="GO:0016787">
    <property type="term" value="F:hydrolase activity"/>
    <property type="evidence" value="ECO:0007669"/>
    <property type="project" value="UniProtKB-KW"/>
</dbReference>
<accession>B0E6C6</accession>
<dbReference type="GeneID" id="5878825"/>
<comment type="cofactor">
    <cofactor evidence="1 21">
        <name>Mg(2+)</name>
        <dbReference type="ChEBI" id="CHEBI:18420"/>
    </cofactor>
</comment>
<evidence type="ECO:0000256" key="10">
    <source>
        <dbReference type="ARBA" id="ARBA00022723"/>
    </source>
</evidence>
<dbReference type="OrthoDB" id="205248at2759"/>
<evidence type="ECO:0000256" key="19">
    <source>
        <dbReference type="PIRSR" id="PIRSR038147-1"/>
    </source>
</evidence>
<keyword evidence="13 24" id="KW-0378">Hydrolase</keyword>
<dbReference type="SUPFAM" id="SSF56112">
    <property type="entry name" value="Protein kinase-like (PK-like)"/>
    <property type="match status" value="1"/>
</dbReference>
<keyword evidence="25" id="KW-1185">Reference proteome</keyword>
<evidence type="ECO:0000256" key="20">
    <source>
        <dbReference type="PIRSR" id="PIRSR038147-2"/>
    </source>
</evidence>
<dbReference type="GO" id="GO:0106310">
    <property type="term" value="F:protein serine kinase activity"/>
    <property type="evidence" value="ECO:0007669"/>
    <property type="project" value="RHEA"/>
</dbReference>
<keyword evidence="15" id="KW-0460">Magnesium</keyword>
<evidence type="ECO:0000256" key="22">
    <source>
        <dbReference type="SAM" id="MobiDB-lite"/>
    </source>
</evidence>
<evidence type="ECO:0000256" key="2">
    <source>
        <dbReference type="ARBA" id="ARBA00004496"/>
    </source>
</evidence>
<dbReference type="GO" id="GO:0046872">
    <property type="term" value="F:metal ion binding"/>
    <property type="evidence" value="ECO:0007669"/>
    <property type="project" value="UniProtKB-KW"/>
</dbReference>
<keyword evidence="7" id="KW-0690">Ribosome biogenesis</keyword>
<evidence type="ECO:0000259" key="23">
    <source>
        <dbReference type="SMART" id="SM00090"/>
    </source>
</evidence>
<dbReference type="Gene3D" id="3.30.200.20">
    <property type="entry name" value="Phosphorylase Kinase, domain 1"/>
    <property type="match status" value="1"/>
</dbReference>
<dbReference type="Proteomes" id="UP000008076">
    <property type="component" value="Unassembled WGS sequence"/>
</dbReference>
<dbReference type="InterPro" id="IPR000687">
    <property type="entry name" value="RIO_kinase"/>
</dbReference>
<dbReference type="InterPro" id="IPR018935">
    <property type="entry name" value="RIO_kinase_CS"/>
</dbReference>
<evidence type="ECO:0000256" key="13">
    <source>
        <dbReference type="ARBA" id="ARBA00022801"/>
    </source>
</evidence>
<evidence type="ECO:0000256" key="4">
    <source>
        <dbReference type="ARBA" id="ARBA00012513"/>
    </source>
</evidence>
<keyword evidence="12 24" id="KW-0418">Kinase</keyword>
<evidence type="ECO:0000256" key="17">
    <source>
        <dbReference type="ARBA" id="ARBA00048679"/>
    </source>
</evidence>
<comment type="catalytic activity">
    <reaction evidence="16">
        <text>L-threonyl-[protein] + ATP = O-phospho-L-threonyl-[protein] + ADP + H(+)</text>
        <dbReference type="Rhea" id="RHEA:46608"/>
        <dbReference type="Rhea" id="RHEA-COMP:11060"/>
        <dbReference type="Rhea" id="RHEA-COMP:11605"/>
        <dbReference type="ChEBI" id="CHEBI:15378"/>
        <dbReference type="ChEBI" id="CHEBI:30013"/>
        <dbReference type="ChEBI" id="CHEBI:30616"/>
        <dbReference type="ChEBI" id="CHEBI:61977"/>
        <dbReference type="ChEBI" id="CHEBI:456216"/>
        <dbReference type="EC" id="2.7.11.1"/>
    </reaction>
</comment>
<organism evidence="25">
    <name type="scientific">Entamoeba dispar (strain ATCC PRA-260 / SAW760)</name>
    <dbReference type="NCBI Taxonomy" id="370354"/>
    <lineage>
        <taxon>Eukaryota</taxon>
        <taxon>Amoebozoa</taxon>
        <taxon>Evosea</taxon>
        <taxon>Archamoebae</taxon>
        <taxon>Mastigamoebida</taxon>
        <taxon>Entamoebidae</taxon>
        <taxon>Entamoeba</taxon>
    </lineage>
</organism>
<dbReference type="Pfam" id="PF01163">
    <property type="entry name" value="RIO1"/>
    <property type="match status" value="1"/>
</dbReference>
<dbReference type="KEGG" id="edi:EDI_233960"/>
<dbReference type="EMBL" id="DS547873">
    <property type="protein sequence ID" value="EDR29934.1"/>
    <property type="molecule type" value="Genomic_DNA"/>
</dbReference>
<keyword evidence="6" id="KW-0963">Cytoplasm</keyword>
<evidence type="ECO:0000256" key="18">
    <source>
        <dbReference type="ARBA" id="ARBA00068838"/>
    </source>
</evidence>
<evidence type="ECO:0000256" key="8">
    <source>
        <dbReference type="ARBA" id="ARBA00022527"/>
    </source>
</evidence>
<feature type="binding site" evidence="20">
    <location>
        <position position="145"/>
    </location>
    <ligand>
        <name>ATP</name>
        <dbReference type="ChEBI" id="CHEBI:30616"/>
    </ligand>
</feature>
<feature type="binding site" evidence="21">
    <location>
        <position position="206"/>
    </location>
    <ligand>
        <name>Mg(2+)</name>
        <dbReference type="ChEBI" id="CHEBI:18420"/>
    </ligand>
</feature>
<evidence type="ECO:0000313" key="25">
    <source>
        <dbReference type="Proteomes" id="UP000008076"/>
    </source>
</evidence>
<evidence type="ECO:0000256" key="7">
    <source>
        <dbReference type="ARBA" id="ARBA00022517"/>
    </source>
</evidence>
<keyword evidence="8 24" id="KW-0723">Serine/threonine-protein kinase</keyword>
<reference evidence="25" key="1">
    <citation type="submission" date="2007-12" db="EMBL/GenBank/DDBJ databases">
        <title>Annotation of Entamoeba dispar SAW760.</title>
        <authorList>
            <person name="Lorenzi H."/>
            <person name="Inman J."/>
            <person name="Schobel S."/>
            <person name="Amedeo P."/>
            <person name="Caler E."/>
        </authorList>
    </citation>
    <scope>NUCLEOTIDE SEQUENCE [LARGE SCALE GENOMIC DNA]</scope>
    <source>
        <strain evidence="25">ATCC PRA-260 / SAW760</strain>
    </source>
</reference>
<dbReference type="InterPro" id="IPR051272">
    <property type="entry name" value="RIO-type_Ser/Thr_kinase"/>
</dbReference>
<evidence type="ECO:0000256" key="21">
    <source>
        <dbReference type="PIRSR" id="PIRSR038147-3"/>
    </source>
</evidence>
<feature type="domain" description="RIO kinase" evidence="23">
    <location>
        <begin position="17"/>
        <end position="252"/>
    </location>
</feature>
<dbReference type="GO" id="GO:0004674">
    <property type="term" value="F:protein serine/threonine kinase activity"/>
    <property type="evidence" value="ECO:0007669"/>
    <property type="project" value="UniProtKB-KW"/>
</dbReference>
<feature type="compositionally biased region" description="Basic and acidic residues" evidence="22">
    <location>
        <begin position="417"/>
        <end position="440"/>
    </location>
</feature>
<evidence type="ECO:0000256" key="1">
    <source>
        <dbReference type="ARBA" id="ARBA00001946"/>
    </source>
</evidence>
<keyword evidence="9 24" id="KW-0808">Transferase</keyword>
<feature type="compositionally biased region" description="Basic and acidic residues" evidence="22">
    <location>
        <begin position="13"/>
        <end position="23"/>
    </location>
</feature>
<dbReference type="AlphaFoldDB" id="B0E6C6"/>
<feature type="region of interest" description="Disordered" evidence="22">
    <location>
        <begin position="1"/>
        <end position="23"/>
    </location>
</feature>
<dbReference type="InterPro" id="IPR017407">
    <property type="entry name" value="Ser/Thr_kinase_Rio1"/>
</dbReference>
<comment type="similarity">
    <text evidence="3">Belongs to the protein kinase superfamily. RIO-type Ser/Thr kinase family.</text>
</comment>
<name>B0E6C6_ENTDS</name>
<keyword evidence="11 20" id="KW-0547">Nucleotide-binding</keyword>
<feature type="compositionally biased region" description="Basic residues" evidence="22">
    <location>
        <begin position="455"/>
        <end position="478"/>
    </location>
</feature>
<dbReference type="InterPro" id="IPR018934">
    <property type="entry name" value="RIO_dom"/>
</dbReference>
<dbReference type="EC" id="2.7.11.1" evidence="4"/>
<gene>
    <name evidence="24" type="ORF">EDI_233960</name>
</gene>
<evidence type="ECO:0000256" key="16">
    <source>
        <dbReference type="ARBA" id="ARBA00047899"/>
    </source>
</evidence>
<keyword evidence="14 20" id="KW-0067">ATP-binding</keyword>
<evidence type="ECO:0000256" key="15">
    <source>
        <dbReference type="ARBA" id="ARBA00022842"/>
    </source>
</evidence>
<dbReference type="GO" id="GO:0042254">
    <property type="term" value="P:ribosome biogenesis"/>
    <property type="evidence" value="ECO:0007669"/>
    <property type="project" value="UniProtKB-KW"/>
</dbReference>
<evidence type="ECO:0000256" key="9">
    <source>
        <dbReference type="ARBA" id="ARBA00022679"/>
    </source>
</evidence>
<evidence type="ECO:0000313" key="24">
    <source>
        <dbReference type="EMBL" id="EDR29934.1"/>
    </source>
</evidence>
<dbReference type="InterPro" id="IPR011009">
    <property type="entry name" value="Kinase-like_dom_sf"/>
</dbReference>
<evidence type="ECO:0000256" key="11">
    <source>
        <dbReference type="ARBA" id="ARBA00022741"/>
    </source>
</evidence>
<evidence type="ECO:0000256" key="6">
    <source>
        <dbReference type="ARBA" id="ARBA00022490"/>
    </source>
</evidence>
<feature type="active site" description="Proton acceptor" evidence="19">
    <location>
        <position position="189"/>
    </location>
</feature>
<comment type="catalytic activity">
    <reaction evidence="17">
        <text>L-seryl-[protein] + ATP = O-phospho-L-seryl-[protein] + ADP + H(+)</text>
        <dbReference type="Rhea" id="RHEA:17989"/>
        <dbReference type="Rhea" id="RHEA-COMP:9863"/>
        <dbReference type="Rhea" id="RHEA-COMP:11604"/>
        <dbReference type="ChEBI" id="CHEBI:15378"/>
        <dbReference type="ChEBI" id="CHEBI:29999"/>
        <dbReference type="ChEBI" id="CHEBI:30616"/>
        <dbReference type="ChEBI" id="CHEBI:83421"/>
        <dbReference type="ChEBI" id="CHEBI:456216"/>
        <dbReference type="EC" id="2.7.11.1"/>
    </reaction>
</comment>
<dbReference type="CDD" id="cd05147">
    <property type="entry name" value="RIO1_euk"/>
    <property type="match status" value="1"/>
</dbReference>
<protein>
    <recommendedName>
        <fullName evidence="5">Serine/threonine-protein kinase RIO1</fullName>
        <ecNumber evidence="4">2.7.11.1</ecNumber>
    </recommendedName>
    <alternativeName>
        <fullName evidence="18">Serine/threonine-protein kinase rio1</fullName>
    </alternativeName>
</protein>
<evidence type="ECO:0000256" key="14">
    <source>
        <dbReference type="ARBA" id="ARBA00022840"/>
    </source>
</evidence>
<dbReference type="SMART" id="SM00090">
    <property type="entry name" value="RIO"/>
    <property type="match status" value="1"/>
</dbReference>
<dbReference type="VEuPathDB" id="AmoebaDB:EDI_233960"/>
<feature type="binding site" evidence="20">
    <location>
        <position position="73"/>
    </location>
    <ligand>
        <name>ATP</name>
        <dbReference type="ChEBI" id="CHEBI:30616"/>
    </ligand>
</feature>
<dbReference type="PIRSF" id="PIRSF038147">
    <property type="entry name" value="Ser/Thr_PK_RIO1"/>
    <property type="match status" value="1"/>
</dbReference>
<evidence type="ECO:0000256" key="3">
    <source>
        <dbReference type="ARBA" id="ARBA00009196"/>
    </source>
</evidence>
<dbReference type="GO" id="GO:0005524">
    <property type="term" value="F:ATP binding"/>
    <property type="evidence" value="ECO:0007669"/>
    <property type="project" value="UniProtKB-KW"/>
</dbReference>
<dbReference type="Gene3D" id="1.10.510.10">
    <property type="entry name" value="Transferase(Phosphotransferase) domain 1"/>
    <property type="match status" value="1"/>
</dbReference>
<comment type="subcellular location">
    <subcellularLocation>
        <location evidence="2">Cytoplasm</location>
    </subcellularLocation>
</comment>
<dbReference type="GO" id="GO:0005737">
    <property type="term" value="C:cytoplasm"/>
    <property type="evidence" value="ECO:0007669"/>
    <property type="project" value="UniProtKB-SubCell"/>
</dbReference>
<sequence>MEQYENYIPDASTRIKDRSDRATNDQVLDHRTRVVLSKFIKNGIIKELHGTVSTGKEANVYHAFGQEIELAVKIFKTSILIFKDRERYVTGDYRYRKGFCKSNPRKMVKMWAEKEMRNLKRLNTAGIPSPKVIIVKNNVLIMEFLGHDGCAAPRLKDAGLNDDEKNEAYRQVVWMMHQLYHDCNMVHADLSEYNLLWWKNKVYVIDVGQSIELSHPQSNDFLRMDCVNISTYFNKIGIHTLSPKELFYTITNASIKENKIESIIKEHFRTNWDPNDEVFLNSFIPSSLHDLNEPIRDVFQPKKMTGVLFMPNAIPNHVKLAPLQITVNDDSASDSEKEEIQRKRMKKLSKKQKELYKDQLEEEMREAEKLVDLREIQLAKEAEELKKQIEQTNNELIDKSIDTTEDEEEEEEEMDSEEYKEFVKKLKEEKKVDKEEEKKLRKEHKKQYKIERREKLKHKMPKKKKEQLIKHSKRNQTK</sequence>